<evidence type="ECO:0000256" key="2">
    <source>
        <dbReference type="ARBA" id="ARBA00004300"/>
    </source>
</evidence>
<reference evidence="13" key="2">
    <citation type="submission" date="2025-08" db="UniProtKB">
        <authorList>
            <consortium name="RefSeq"/>
        </authorList>
    </citation>
    <scope>IDENTIFICATION</scope>
    <source>
        <strain evidence="13">MV-25-SWS-2005</strain>
        <tissue evidence="13">Whole body</tissue>
    </source>
</reference>
<keyword evidence="5" id="KW-0677">Repeat</keyword>
<evidence type="ECO:0000313" key="13">
    <source>
        <dbReference type="RefSeq" id="XP_001361205.4"/>
    </source>
</evidence>
<dbReference type="InterPro" id="IPR011044">
    <property type="entry name" value="Quino_amine_DH_bsu"/>
</dbReference>
<comment type="subcellular location">
    <subcellularLocation>
        <location evidence="1">Cell projection</location>
        <location evidence="1">Cilium</location>
    </subcellularLocation>
    <subcellularLocation>
        <location evidence="2">Cytoplasm</location>
        <location evidence="2">Cytoskeleton</location>
        <location evidence="2">Microtubule organizing center</location>
        <location evidence="2">Centrosome</location>
    </subcellularLocation>
</comment>
<sequence>MNRFVLVNKNPEYKGPTTLRGPKFLEKNMEKQANEDEGEEQSENDEFEDDLQLETSSQDLDTEDEMIPSKLNILPSMPSDDAPMRKYSFKLKHDESGNILTVHHTVKENGQLLRIQIAACCFSDQSNKLVVIDKRGNIFVFDFVSKRYWRLSIRMPKAKLIRPSPLHRNDYIVGNKLGQIYTIDVDNSIVSNCGEVCSGSIEELSWSSSLKRSRKYTTLMRFGREAVLVNLETLRVSHQLEFDESRYTLKFAGYLPNSDQFLTCFTNDSLHVWSAHSLDTLRSALPIKARDRRLRLLSAGKSVPEITLRGPIDSDVEHELAFECQDHDFADGLLLGYCFTPDGNKLCLSTLDSYFLMLSTASFDLEKIYRLSDFVLKTMAFLVQPKERILFGITGRNQAVMLDLAHTDQKLIVQRSNATSLSLSRDGKLLSIISKCGEVNVWSTCSLFNALQAQTNCITKLKCTIKQLPPLPTCTVSGCMNQEVRHLLKRDRLKAMIKEYGCYPEKYRFLIWTSLLEIPCNGSQFQSLIKLGTPQNVRNQGRNLQIQNDAHRRGVIKVWGCLSQWCKVIAYANFMPHLIYPFVKQFPKNGLVAFEVLVSLILNHFQLWFEFHPLPPSNYLAMCENLLQGSDEMLCKYYKSLEVTPKEYAWSMLSNAFAEVLEEQQWLILWDNIVTEQTFFPIFLVVAYNLIQREIILRLPDKQAIVAFFHDQNPVDMCKLLCKARKLAAKCDPTLHPQRFIQRFTPIPKGVYPKFLKYPSEWIEQQEEQTDQIIKSHQEIDARIRELELEEVKMMERLENGLKQEEHARRVKKMEELYAHTIQREQERLTCQRKMLITYQMEVRKRKSEVIAKLQESEQRRKVMEMEKDIDLLMHTIERERRRHNQEMQLAEDEIHNQEMDLLAQRYITECEGAPLSQKFYDNIQKLSQERDHLQKNLRKMTMEIVQPADSSSQMISPLLAFENSITEILREFSDIISTDRSGA</sequence>
<dbReference type="PANTHER" id="PTHR19853">
    <property type="entry name" value="WD REPEAT CONTAINING PROTEIN 3 WDR3"/>
    <property type="match status" value="1"/>
</dbReference>
<feature type="domain" description="Rab-GAP TBC" evidence="11">
    <location>
        <begin position="502"/>
        <end position="677"/>
    </location>
</feature>
<evidence type="ECO:0000256" key="1">
    <source>
        <dbReference type="ARBA" id="ARBA00004138"/>
    </source>
</evidence>
<evidence type="ECO:0000256" key="3">
    <source>
        <dbReference type="ARBA" id="ARBA00022490"/>
    </source>
</evidence>
<dbReference type="InterPro" id="IPR000195">
    <property type="entry name" value="Rab-GAP-TBC_dom"/>
</dbReference>
<dbReference type="Gene3D" id="1.10.472.80">
    <property type="entry name" value="Ypt/Rab-GAP domain of gyp1p, domain 3"/>
    <property type="match status" value="1"/>
</dbReference>
<organism evidence="12 13">
    <name type="scientific">Drosophila pseudoobscura pseudoobscura</name>
    <name type="common">Fruit fly</name>
    <dbReference type="NCBI Taxonomy" id="46245"/>
    <lineage>
        <taxon>Eukaryota</taxon>
        <taxon>Metazoa</taxon>
        <taxon>Ecdysozoa</taxon>
        <taxon>Arthropoda</taxon>
        <taxon>Hexapoda</taxon>
        <taxon>Insecta</taxon>
        <taxon>Pterygota</taxon>
        <taxon>Neoptera</taxon>
        <taxon>Endopterygota</taxon>
        <taxon>Diptera</taxon>
        <taxon>Brachycera</taxon>
        <taxon>Muscomorpha</taxon>
        <taxon>Ephydroidea</taxon>
        <taxon>Drosophilidae</taxon>
        <taxon>Drosophila</taxon>
        <taxon>Sophophora</taxon>
    </lineage>
</organism>
<dbReference type="InterPro" id="IPR015943">
    <property type="entry name" value="WD40/YVTN_repeat-like_dom_sf"/>
</dbReference>
<dbReference type="FunCoup" id="A0A6I8UVC7">
    <property type="interactions" value="92"/>
</dbReference>
<keyword evidence="7" id="KW-0206">Cytoskeleton</keyword>
<dbReference type="InParanoid" id="A0A6I8UVC7"/>
<keyword evidence="4" id="KW-0853">WD repeat</keyword>
<keyword evidence="3" id="KW-0963">Cytoplasm</keyword>
<evidence type="ECO:0000313" key="12">
    <source>
        <dbReference type="Proteomes" id="UP000001819"/>
    </source>
</evidence>
<dbReference type="InterPro" id="IPR035969">
    <property type="entry name" value="Rab-GAP_TBC_sf"/>
</dbReference>
<protein>
    <submittedName>
        <fullName evidence="13">TBC1 domain family member 31</fullName>
    </submittedName>
</protein>
<feature type="coiled-coil region" evidence="9">
    <location>
        <begin position="847"/>
        <end position="944"/>
    </location>
</feature>
<gene>
    <name evidence="13" type="primary">LOC4804685</name>
</gene>
<feature type="region of interest" description="Disordered" evidence="10">
    <location>
        <begin position="1"/>
        <end position="51"/>
    </location>
</feature>
<dbReference type="PROSITE" id="PS50086">
    <property type="entry name" value="TBC_RABGAP"/>
    <property type="match status" value="1"/>
</dbReference>
<accession>A0A6I8UVC7</accession>
<evidence type="ECO:0000259" key="11">
    <source>
        <dbReference type="PROSITE" id="PS50086"/>
    </source>
</evidence>
<evidence type="ECO:0000256" key="4">
    <source>
        <dbReference type="ARBA" id="ARBA00022574"/>
    </source>
</evidence>
<dbReference type="AlphaFoldDB" id="A0A6I8UVC7"/>
<dbReference type="InterPro" id="IPR051570">
    <property type="entry name" value="TBC1_cilium_biogenesis"/>
</dbReference>
<feature type="compositionally biased region" description="Basic and acidic residues" evidence="10">
    <location>
        <begin position="23"/>
        <end position="34"/>
    </location>
</feature>
<dbReference type="RefSeq" id="XP_001361205.4">
    <property type="nucleotide sequence ID" value="XM_001361168.5"/>
</dbReference>
<dbReference type="PANTHER" id="PTHR19853:SF1">
    <property type="entry name" value="TBC1 DOMAIN FAMILY MEMBER 31"/>
    <property type="match status" value="1"/>
</dbReference>
<keyword evidence="6 9" id="KW-0175">Coiled coil</keyword>
<keyword evidence="8" id="KW-0966">Cell projection</keyword>
<dbReference type="GO" id="GO:0005813">
    <property type="term" value="C:centrosome"/>
    <property type="evidence" value="ECO:0007669"/>
    <property type="project" value="UniProtKB-SubCell"/>
</dbReference>
<proteinExistence type="predicted"/>
<reference evidence="12" key="1">
    <citation type="submission" date="2024-06" db="UniProtKB">
        <authorList>
            <consortium name="RefSeq"/>
        </authorList>
    </citation>
    <scope>NUCLEOTIDE SEQUENCE [LARGE SCALE GENOMIC DNA]</scope>
    <source>
        <strain evidence="12">MV2-25</strain>
    </source>
</reference>
<dbReference type="GO" id="GO:0060271">
    <property type="term" value="P:cilium assembly"/>
    <property type="evidence" value="ECO:0007669"/>
    <property type="project" value="TreeGrafter"/>
</dbReference>
<name>A0A6I8UVC7_DROPS</name>
<evidence type="ECO:0000256" key="5">
    <source>
        <dbReference type="ARBA" id="ARBA00022737"/>
    </source>
</evidence>
<dbReference type="SUPFAM" id="SSF50969">
    <property type="entry name" value="YVTN repeat-like/Quinoprotein amine dehydrogenase"/>
    <property type="match status" value="1"/>
</dbReference>
<evidence type="ECO:0000256" key="7">
    <source>
        <dbReference type="ARBA" id="ARBA00023212"/>
    </source>
</evidence>
<dbReference type="Proteomes" id="UP000001819">
    <property type="component" value="Chromosome 3"/>
</dbReference>
<dbReference type="SUPFAM" id="SSF47923">
    <property type="entry name" value="Ypt/Rab-GAP domain of gyp1p"/>
    <property type="match status" value="1"/>
</dbReference>
<feature type="compositionally biased region" description="Acidic residues" evidence="10">
    <location>
        <begin position="35"/>
        <end position="51"/>
    </location>
</feature>
<dbReference type="Gene3D" id="2.130.10.10">
    <property type="entry name" value="YVTN repeat-like/Quinoprotein amine dehydrogenase"/>
    <property type="match status" value="1"/>
</dbReference>
<evidence type="ECO:0000256" key="8">
    <source>
        <dbReference type="ARBA" id="ARBA00023273"/>
    </source>
</evidence>
<dbReference type="KEGG" id="dpo:4804685"/>
<dbReference type="GO" id="GO:0036064">
    <property type="term" value="C:ciliary basal body"/>
    <property type="evidence" value="ECO:0007669"/>
    <property type="project" value="TreeGrafter"/>
</dbReference>
<evidence type="ECO:0000256" key="6">
    <source>
        <dbReference type="ARBA" id="ARBA00023054"/>
    </source>
</evidence>
<dbReference type="Pfam" id="PF00566">
    <property type="entry name" value="RabGAP-TBC"/>
    <property type="match status" value="1"/>
</dbReference>
<evidence type="ECO:0000256" key="10">
    <source>
        <dbReference type="SAM" id="MobiDB-lite"/>
    </source>
</evidence>
<keyword evidence="12" id="KW-1185">Reference proteome</keyword>
<evidence type="ECO:0000256" key="9">
    <source>
        <dbReference type="SAM" id="Coils"/>
    </source>
</evidence>